<proteinExistence type="predicted"/>
<accession>A0ACB9IQ85</accession>
<reference evidence="1 2" key="2">
    <citation type="journal article" date="2022" name="Mol. Ecol. Resour.">
        <title>The genomes of chicory, endive, great burdock and yacon provide insights into Asteraceae paleo-polyploidization history and plant inulin production.</title>
        <authorList>
            <person name="Fan W."/>
            <person name="Wang S."/>
            <person name="Wang H."/>
            <person name="Wang A."/>
            <person name="Jiang F."/>
            <person name="Liu H."/>
            <person name="Zhao H."/>
            <person name="Xu D."/>
            <person name="Zhang Y."/>
        </authorList>
    </citation>
    <scope>NUCLEOTIDE SEQUENCE [LARGE SCALE GENOMIC DNA]</scope>
    <source>
        <strain evidence="2">cv. Yunnan</strain>
        <tissue evidence="1">Leaves</tissue>
    </source>
</reference>
<gene>
    <name evidence="1" type="ORF">L1987_25441</name>
</gene>
<name>A0ACB9IQ85_9ASTR</name>
<protein>
    <submittedName>
        <fullName evidence="1">Uncharacterized protein</fullName>
    </submittedName>
</protein>
<organism evidence="1 2">
    <name type="scientific">Smallanthus sonchifolius</name>
    <dbReference type="NCBI Taxonomy" id="185202"/>
    <lineage>
        <taxon>Eukaryota</taxon>
        <taxon>Viridiplantae</taxon>
        <taxon>Streptophyta</taxon>
        <taxon>Embryophyta</taxon>
        <taxon>Tracheophyta</taxon>
        <taxon>Spermatophyta</taxon>
        <taxon>Magnoliopsida</taxon>
        <taxon>eudicotyledons</taxon>
        <taxon>Gunneridae</taxon>
        <taxon>Pentapetalae</taxon>
        <taxon>asterids</taxon>
        <taxon>campanulids</taxon>
        <taxon>Asterales</taxon>
        <taxon>Asteraceae</taxon>
        <taxon>Asteroideae</taxon>
        <taxon>Heliantheae alliance</taxon>
        <taxon>Millerieae</taxon>
        <taxon>Smallanthus</taxon>
    </lineage>
</organism>
<evidence type="ECO:0000313" key="1">
    <source>
        <dbReference type="EMBL" id="KAI3809465.1"/>
    </source>
</evidence>
<sequence length="399" mass="44693">MTGRDRYKTDTWKEEKIWKPVKEKDASKSNIDEKLDDVVTEVVGDRPAPSVVGHRSFRDTLVNKELDIGEIDISVSPNIQAFSQWNGVGLIGKVKDFGTLTNLSGLLSSLARGNVSIKYMGGFNVMLVFRSQEEKQAALDNKDGWLSIFDSIKEKVALKWKQENFSVLIEEEYGKWIPDCIVSMEDDEGTLIPDVQETEVPRDRDGNRIEEEVIMEESGVGGNEENVVTDGQTEGSIPKVREVFSKHFKDTTQGKESKKKRGKFSRKKSRGEKSVSPSEHDRPKKRPRDGDDPFDVDRFIFNFNEGSNGSQDGDQLQGSLINFLTPDLNREVVVEDVNHAGAHVDSGPETFSQRIDDEVTFEVSETINLGKVLGADNIDSFEVNLANSIVEEGFQVVNK</sequence>
<dbReference type="Proteomes" id="UP001056120">
    <property type="component" value="Linkage Group LG08"/>
</dbReference>
<evidence type="ECO:0000313" key="2">
    <source>
        <dbReference type="Proteomes" id="UP001056120"/>
    </source>
</evidence>
<dbReference type="EMBL" id="CM042025">
    <property type="protein sequence ID" value="KAI3809465.1"/>
    <property type="molecule type" value="Genomic_DNA"/>
</dbReference>
<comment type="caution">
    <text evidence="1">The sequence shown here is derived from an EMBL/GenBank/DDBJ whole genome shotgun (WGS) entry which is preliminary data.</text>
</comment>
<keyword evidence="2" id="KW-1185">Reference proteome</keyword>
<reference evidence="2" key="1">
    <citation type="journal article" date="2022" name="Mol. Ecol. Resour.">
        <title>The genomes of chicory, endive, great burdock and yacon provide insights into Asteraceae palaeo-polyploidization history and plant inulin production.</title>
        <authorList>
            <person name="Fan W."/>
            <person name="Wang S."/>
            <person name="Wang H."/>
            <person name="Wang A."/>
            <person name="Jiang F."/>
            <person name="Liu H."/>
            <person name="Zhao H."/>
            <person name="Xu D."/>
            <person name="Zhang Y."/>
        </authorList>
    </citation>
    <scope>NUCLEOTIDE SEQUENCE [LARGE SCALE GENOMIC DNA]</scope>
    <source>
        <strain evidence="2">cv. Yunnan</strain>
    </source>
</reference>